<evidence type="ECO:0008006" key="3">
    <source>
        <dbReference type="Google" id="ProtNLM"/>
    </source>
</evidence>
<dbReference type="EMBL" id="JAUDCL010000001">
    <property type="protein sequence ID" value="MDM8199702.1"/>
    <property type="molecule type" value="Genomic_DNA"/>
</dbReference>
<accession>A0ABT7ULE9</accession>
<dbReference type="RefSeq" id="WP_270913714.1">
    <property type="nucleotide sequence ID" value="NZ_JAUDCL010000001.1"/>
</dbReference>
<proteinExistence type="predicted"/>
<reference evidence="1 2" key="3">
    <citation type="submission" date="2023-06" db="EMBL/GenBank/DDBJ databases">
        <authorList>
            <person name="Zeman M."/>
            <person name="Kubasova T."/>
            <person name="Jahodarova E."/>
            <person name="Nykrynova M."/>
            <person name="Rychlik I."/>
        </authorList>
    </citation>
    <scope>NUCLEOTIDE SEQUENCE [LARGE SCALE GENOMIC DNA]</scope>
    <source>
        <strain evidence="1 2">ET340</strain>
    </source>
</reference>
<evidence type="ECO:0000313" key="2">
    <source>
        <dbReference type="Proteomes" id="UP001529380"/>
    </source>
</evidence>
<reference evidence="1 2" key="1">
    <citation type="submission" date="2023-06" db="EMBL/GenBank/DDBJ databases">
        <title>Identification and characterization of horizontal gene transfer across gut microbiota members of farm animals based on homology search.</title>
        <authorList>
            <person name="Schwarzerova J."/>
            <person name="Nykrynova M."/>
            <person name="Jureckova K."/>
            <person name="Cejkova D."/>
            <person name="Rychlik I."/>
        </authorList>
    </citation>
    <scope>NUCLEOTIDE SEQUENCE [LARGE SCALE GENOMIC DNA]</scope>
    <source>
        <strain evidence="1 2">ET340</strain>
    </source>
</reference>
<comment type="caution">
    <text evidence="1">The sequence shown here is derived from an EMBL/GenBank/DDBJ whole genome shotgun (WGS) entry which is preliminary data.</text>
</comment>
<sequence length="88" mass="10754">MKDTRTWKQRLTWGWRKRLVFESYRVDTLAVARQKLAEHQIFYTEQWLERSYVNHFRTKDAVDATCYQLYVDKDDLEQAKSLLDMGDF</sequence>
<keyword evidence="2" id="KW-1185">Reference proteome</keyword>
<reference evidence="2" key="2">
    <citation type="submission" date="2023-06" db="EMBL/GenBank/DDBJ databases">
        <title>Identification and characterization of horizontal gene transfer across gut microbiota members of farm animals based on homology search.</title>
        <authorList>
            <person name="Zeman M."/>
            <person name="Kubasova T."/>
            <person name="Jahodarova E."/>
            <person name="Nykrynova M."/>
            <person name="Rychlik I."/>
        </authorList>
    </citation>
    <scope>NUCLEOTIDE SEQUENCE [LARGE SCALE GENOMIC DNA]</scope>
    <source>
        <strain evidence="2">ET340</strain>
    </source>
</reference>
<evidence type="ECO:0000313" key="1">
    <source>
        <dbReference type="EMBL" id="MDM8199702.1"/>
    </source>
</evidence>
<gene>
    <name evidence="1" type="ORF">QUW08_00055</name>
</gene>
<organism evidence="1 2">
    <name type="scientific">Allofournierella massiliensis</name>
    <dbReference type="NCBI Taxonomy" id="1650663"/>
    <lineage>
        <taxon>Bacteria</taxon>
        <taxon>Bacillati</taxon>
        <taxon>Bacillota</taxon>
        <taxon>Clostridia</taxon>
        <taxon>Eubacteriales</taxon>
        <taxon>Oscillospiraceae</taxon>
        <taxon>Allofournierella</taxon>
    </lineage>
</organism>
<dbReference type="Proteomes" id="UP001529380">
    <property type="component" value="Unassembled WGS sequence"/>
</dbReference>
<name>A0ABT7ULE9_9FIRM</name>
<protein>
    <recommendedName>
        <fullName evidence="3">Signal transducing protein</fullName>
    </recommendedName>
</protein>